<accession>A0A9W4T5R1</accession>
<evidence type="ECO:0000313" key="1">
    <source>
        <dbReference type="EMBL" id="CAI2193080.1"/>
    </source>
</evidence>
<dbReference type="OrthoDB" id="2400570at2759"/>
<protein>
    <submittedName>
        <fullName evidence="1">8017_t:CDS:1</fullName>
    </submittedName>
</protein>
<feature type="non-terminal residue" evidence="1">
    <location>
        <position position="1"/>
    </location>
</feature>
<comment type="caution">
    <text evidence="1">The sequence shown here is derived from an EMBL/GenBank/DDBJ whole genome shotgun (WGS) entry which is preliminary data.</text>
</comment>
<dbReference type="AlphaFoldDB" id="A0A9W4T5R1"/>
<dbReference type="EMBL" id="CAMKVN010009039">
    <property type="protein sequence ID" value="CAI2193080.1"/>
    <property type="molecule type" value="Genomic_DNA"/>
</dbReference>
<organism evidence="1 2">
    <name type="scientific">Funneliformis geosporum</name>
    <dbReference type="NCBI Taxonomy" id="1117311"/>
    <lineage>
        <taxon>Eukaryota</taxon>
        <taxon>Fungi</taxon>
        <taxon>Fungi incertae sedis</taxon>
        <taxon>Mucoromycota</taxon>
        <taxon>Glomeromycotina</taxon>
        <taxon>Glomeromycetes</taxon>
        <taxon>Glomerales</taxon>
        <taxon>Glomeraceae</taxon>
        <taxon>Funneliformis</taxon>
    </lineage>
</organism>
<evidence type="ECO:0000313" key="2">
    <source>
        <dbReference type="Proteomes" id="UP001153678"/>
    </source>
</evidence>
<reference evidence="1" key="1">
    <citation type="submission" date="2022-08" db="EMBL/GenBank/DDBJ databases">
        <authorList>
            <person name="Kallberg Y."/>
            <person name="Tangrot J."/>
            <person name="Rosling A."/>
        </authorList>
    </citation>
    <scope>NUCLEOTIDE SEQUENCE</scope>
    <source>
        <strain evidence="1">Wild A</strain>
    </source>
</reference>
<gene>
    <name evidence="1" type="ORF">FWILDA_LOCUS15897</name>
</gene>
<proteinExistence type="predicted"/>
<dbReference type="Proteomes" id="UP001153678">
    <property type="component" value="Unassembled WGS sequence"/>
</dbReference>
<sequence>ITLSSISKDWSYLDNFWSLKFLKEAENLESNKINFDDLKEKKDAFCLRGELLGLYAWYPFQSFNSDALTLLLVNTERSQHKKFLQTFWTGVIKECEKENQPATEPKNKGKKQRLTELEFLSAIPPSIYYPDLDKRTTTIKSLLKF</sequence>
<name>A0A9W4T5R1_9GLOM</name>
<keyword evidence="2" id="KW-1185">Reference proteome</keyword>